<reference evidence="2" key="1">
    <citation type="submission" date="2016-10" db="EMBL/GenBank/DDBJ databases">
        <authorList>
            <person name="Varghese N."/>
            <person name="Submissions S."/>
        </authorList>
    </citation>
    <scope>NUCLEOTIDE SEQUENCE [LARGE SCALE GENOMIC DNA]</scope>
    <source>
        <strain evidence="2">DSM 100420</strain>
    </source>
</reference>
<accession>A0A1H3Q8Q9</accession>
<name>A0A1H3Q8Q9_9RHOB</name>
<evidence type="ECO:0000313" key="2">
    <source>
        <dbReference type="Proteomes" id="UP000198914"/>
    </source>
</evidence>
<protein>
    <recommendedName>
        <fullName evidence="3">DUF2867 domain-containing protein</fullName>
    </recommendedName>
</protein>
<keyword evidence="2" id="KW-1185">Reference proteome</keyword>
<dbReference type="Proteomes" id="UP000198914">
    <property type="component" value="Unassembled WGS sequence"/>
</dbReference>
<organism evidence="1 2">
    <name type="scientific">Jannaschia faecimaris</name>
    <dbReference type="NCBI Taxonomy" id="1244108"/>
    <lineage>
        <taxon>Bacteria</taxon>
        <taxon>Pseudomonadati</taxon>
        <taxon>Pseudomonadota</taxon>
        <taxon>Alphaproteobacteria</taxon>
        <taxon>Rhodobacterales</taxon>
        <taxon>Roseobacteraceae</taxon>
        <taxon>Jannaschia</taxon>
    </lineage>
</organism>
<sequence>MHFKSCAGMAGRGMNLARIDLPKWSLMAPATTPPGTYVDCDYVDVAHSVDLRDFVAAFYGTPLFLAERLVLQLALRRRIPDAEVIDLAEGRTDRFAAWTVAGRLADQLWLADVTGATMSWLAVRPQRLGTRLFFGSVVRARGGRMPIAARILLPAHKLYARGLLRAAARALL</sequence>
<evidence type="ECO:0000313" key="1">
    <source>
        <dbReference type="EMBL" id="SDZ09541.1"/>
    </source>
</evidence>
<dbReference type="EMBL" id="FNPX01000006">
    <property type="protein sequence ID" value="SDZ09541.1"/>
    <property type="molecule type" value="Genomic_DNA"/>
</dbReference>
<dbReference type="AlphaFoldDB" id="A0A1H3Q8Q9"/>
<gene>
    <name evidence="1" type="ORF">SAMN05444004_10615</name>
</gene>
<proteinExistence type="predicted"/>
<evidence type="ECO:0008006" key="3">
    <source>
        <dbReference type="Google" id="ProtNLM"/>
    </source>
</evidence>